<dbReference type="Gene3D" id="1.20.1090.10">
    <property type="entry name" value="Dehydroquinate synthase-like - alpha domain"/>
    <property type="match status" value="1"/>
</dbReference>
<protein>
    <recommendedName>
        <fullName evidence="10">3-dehydroquinate synthase domain-containing protein</fullName>
    </recommendedName>
</protein>
<keyword evidence="3" id="KW-0547">Nucleotide-binding</keyword>
<dbReference type="Gene3D" id="3.40.50.1970">
    <property type="match status" value="1"/>
</dbReference>
<evidence type="ECO:0000313" key="8">
    <source>
        <dbReference type="EMBL" id="KAJ8598222.1"/>
    </source>
</evidence>
<feature type="domain" description="3-dehydroquinate synthase N-terminal" evidence="6">
    <location>
        <begin position="210"/>
        <end position="321"/>
    </location>
</feature>
<dbReference type="GO" id="GO:0046872">
    <property type="term" value="F:metal ion binding"/>
    <property type="evidence" value="ECO:0007669"/>
    <property type="project" value="UniProtKB-KW"/>
</dbReference>
<organism evidence="8 9">
    <name type="scientific">Chrysophaeum taylorii</name>
    <dbReference type="NCBI Taxonomy" id="2483200"/>
    <lineage>
        <taxon>Eukaryota</taxon>
        <taxon>Sar</taxon>
        <taxon>Stramenopiles</taxon>
        <taxon>Ochrophyta</taxon>
        <taxon>Pelagophyceae</taxon>
        <taxon>Pelagomonadales</taxon>
        <taxon>Pelagomonadaceae</taxon>
        <taxon>Chrysophaeum</taxon>
    </lineage>
</organism>
<dbReference type="CDD" id="cd08199">
    <property type="entry name" value="EEVS"/>
    <property type="match status" value="1"/>
</dbReference>
<dbReference type="AlphaFoldDB" id="A0AAD7U6L1"/>
<keyword evidence="2" id="KW-0479">Metal-binding</keyword>
<dbReference type="GO" id="GO:0000166">
    <property type="term" value="F:nucleotide binding"/>
    <property type="evidence" value="ECO:0007669"/>
    <property type="project" value="UniProtKB-KW"/>
</dbReference>
<evidence type="ECO:0008006" key="10">
    <source>
        <dbReference type="Google" id="ProtNLM"/>
    </source>
</evidence>
<dbReference type="Pfam" id="PF01761">
    <property type="entry name" value="DHQ_synthase"/>
    <property type="match status" value="1"/>
</dbReference>
<dbReference type="InterPro" id="IPR056179">
    <property type="entry name" value="DHQS_C"/>
</dbReference>
<dbReference type="PANTHER" id="PTHR43622:SF3">
    <property type="entry name" value="2-EPI-5-EPI-VALIOLONE SYNTHASE"/>
    <property type="match status" value="1"/>
</dbReference>
<evidence type="ECO:0000256" key="3">
    <source>
        <dbReference type="ARBA" id="ARBA00022741"/>
    </source>
</evidence>
<dbReference type="Pfam" id="PF24621">
    <property type="entry name" value="DHQS_C"/>
    <property type="match status" value="1"/>
</dbReference>
<reference evidence="8" key="1">
    <citation type="submission" date="2023-01" db="EMBL/GenBank/DDBJ databases">
        <title>Metagenome sequencing of chrysophaentin producing Chrysophaeum taylorii.</title>
        <authorList>
            <person name="Davison J."/>
            <person name="Bewley C."/>
        </authorList>
    </citation>
    <scope>NUCLEOTIDE SEQUENCE</scope>
    <source>
        <strain evidence="8">NIES-1699</strain>
    </source>
</reference>
<accession>A0AAD7U6L1</accession>
<comment type="cofactor">
    <cofactor evidence="1">
        <name>NAD(+)</name>
        <dbReference type="ChEBI" id="CHEBI:57540"/>
    </cofactor>
</comment>
<dbReference type="InterPro" id="IPR030960">
    <property type="entry name" value="DHQS/DOIS_N"/>
</dbReference>
<evidence type="ECO:0000256" key="4">
    <source>
        <dbReference type="ARBA" id="ARBA00023027"/>
    </source>
</evidence>
<evidence type="ECO:0000256" key="2">
    <source>
        <dbReference type="ARBA" id="ARBA00022723"/>
    </source>
</evidence>
<feature type="domain" description="3-dehydroquinate synthase C-terminal" evidence="7">
    <location>
        <begin position="324"/>
        <end position="460"/>
    </location>
</feature>
<evidence type="ECO:0000256" key="5">
    <source>
        <dbReference type="ARBA" id="ARBA00023239"/>
    </source>
</evidence>
<keyword evidence="5" id="KW-0456">Lyase</keyword>
<evidence type="ECO:0000313" key="9">
    <source>
        <dbReference type="Proteomes" id="UP001230188"/>
    </source>
</evidence>
<evidence type="ECO:0000259" key="7">
    <source>
        <dbReference type="Pfam" id="PF24621"/>
    </source>
</evidence>
<proteinExistence type="predicted"/>
<dbReference type="PANTHER" id="PTHR43622">
    <property type="entry name" value="3-DEHYDROQUINATE SYNTHASE"/>
    <property type="match status" value="1"/>
</dbReference>
<evidence type="ECO:0000259" key="6">
    <source>
        <dbReference type="Pfam" id="PF01761"/>
    </source>
</evidence>
<dbReference type="InterPro" id="IPR035872">
    <property type="entry name" value="EEVS-like"/>
</dbReference>
<dbReference type="GO" id="GO:0017000">
    <property type="term" value="P:antibiotic biosynthetic process"/>
    <property type="evidence" value="ECO:0007669"/>
    <property type="project" value="InterPro"/>
</dbReference>
<dbReference type="GO" id="GO:0003856">
    <property type="term" value="F:3-dehydroquinate synthase activity"/>
    <property type="evidence" value="ECO:0007669"/>
    <property type="project" value="TreeGrafter"/>
</dbReference>
<dbReference type="InterPro" id="IPR050071">
    <property type="entry name" value="Dehydroquinate_synthase"/>
</dbReference>
<keyword evidence="9" id="KW-1185">Reference proteome</keyword>
<keyword evidence="4" id="KW-0520">NAD</keyword>
<comment type="caution">
    <text evidence="8">The sequence shown here is derived from an EMBL/GenBank/DDBJ whole genome shotgun (WGS) entry which is preliminary data.</text>
</comment>
<name>A0AAD7U6L1_9STRA</name>
<dbReference type="EMBL" id="JAQMWT010000684">
    <property type="protein sequence ID" value="KAJ8598222.1"/>
    <property type="molecule type" value="Genomic_DNA"/>
</dbReference>
<dbReference type="SUPFAM" id="SSF56796">
    <property type="entry name" value="Dehydroquinate synthase-like"/>
    <property type="match status" value="1"/>
</dbReference>
<evidence type="ECO:0000256" key="1">
    <source>
        <dbReference type="ARBA" id="ARBA00001911"/>
    </source>
</evidence>
<sequence length="543" mass="60256">MLWLVPWAVGAFQSPSPVQFRAGLRMLAVSEELEALRSSMEVALEDKRRVDEIVGKFSYSGSLFVGEREFKGQGAVKRGLSKLLFEEPCVGVRVVEERLVVDKASGAVDVEVELDEAGAVTSMWTGAVVEEEEEEEELKKEGPKWETDDGRVVQKIWQERDLLAPGKLFLKEKLELGSRLVAIVDSTVWELYGQKLEAWCESVGVSLEAIVAPGNEDEKTMENMLFMLDELARVDPLRRSEPVLAIGGGVLTDTAGFACALWRRGIPWCRMPTTLLGMVDASVGIKVAVNYHRKNGVGHFFSPLHTFIDDSFLGTLSLADVRSGCGEIMKAALVHDGALFDLMEEHGAALIDERFQEGEHAAEIIKRSVDTMLECIGPDLWEESLLRPMDFGHTFSRTLEACQSFKLRHGEAVAIDCVMSTMIAHVKGLVSDAQAKRVLDLYAKLQLPCSIKGITADTYKRATREITVHRDGILRAPLPNGIGACAFVDDFSDAEIEVAFSNLETFMADHPDTYWDRSKSFDPGMVRRQQSPQNHQILEPVPQ</sequence>
<gene>
    <name evidence="8" type="ORF">CTAYLR_005531</name>
</gene>
<dbReference type="Proteomes" id="UP001230188">
    <property type="component" value="Unassembled WGS sequence"/>
</dbReference>